<feature type="domain" description="AB hydrolase-1" evidence="5">
    <location>
        <begin position="53"/>
        <end position="279"/>
    </location>
</feature>
<dbReference type="InterPro" id="IPR000073">
    <property type="entry name" value="AB_hydrolase_1"/>
</dbReference>
<organism evidence="6 7">
    <name type="scientific">Malassezia nana</name>
    <dbReference type="NCBI Taxonomy" id="180528"/>
    <lineage>
        <taxon>Eukaryota</taxon>
        <taxon>Fungi</taxon>
        <taxon>Dikarya</taxon>
        <taxon>Basidiomycota</taxon>
        <taxon>Ustilaginomycotina</taxon>
        <taxon>Malasseziomycetes</taxon>
        <taxon>Malasseziales</taxon>
        <taxon>Malasseziaceae</taxon>
        <taxon>Malassezia</taxon>
    </lineage>
</organism>
<dbReference type="AlphaFoldDB" id="A0AAF0J389"/>
<dbReference type="InterPro" id="IPR029058">
    <property type="entry name" value="AB_hydrolase_fold"/>
</dbReference>
<reference evidence="6" key="1">
    <citation type="submission" date="2023-03" db="EMBL/GenBank/DDBJ databases">
        <title>Mating type loci evolution in Malassezia.</title>
        <authorList>
            <person name="Coelho M.A."/>
        </authorList>
    </citation>
    <scope>NUCLEOTIDE SEQUENCE</scope>
    <source>
        <strain evidence="6">CBS 9557</strain>
    </source>
</reference>
<dbReference type="SUPFAM" id="SSF53474">
    <property type="entry name" value="alpha/beta-Hydrolases"/>
    <property type="match status" value="1"/>
</dbReference>
<accession>A0AAF0J389</accession>
<keyword evidence="2 6" id="KW-0378">Hydrolase</keyword>
<protein>
    <submittedName>
        <fullName evidence="6">Ribonuclease III</fullName>
        <ecNumber evidence="6">3.1.26.3</ecNumber>
    </submittedName>
</protein>
<dbReference type="PANTHER" id="PTHR46118">
    <property type="entry name" value="PROTEIN ABHD11"/>
    <property type="match status" value="1"/>
</dbReference>
<dbReference type="Pfam" id="PF00561">
    <property type="entry name" value="Abhydrolase_1"/>
    <property type="match status" value="1"/>
</dbReference>
<sequence length="286" mass="32046">MLALGVRARWVAARGFTPRAFHATCLRGKPVSLAYEQYLPEPTDRLVAERTKALVICHGLFGSKQNWRSLAKSMAKAFGVAIYTLDMRNHGSSPHCEEMTYSDMADDVKAFLQEQKLSNVALVGHSMGGKVAMTVALDPSLPENTLSHLVSVDMSPAEGAISPEFMEYIRCMIKIDEMNVTSRSEADKELQKIEPNLPVRQFLLTNLERDETGVMRFRIPVKVLLRALEHIGRFPYAPPKDASSSPERVWQGPTLFVKGEHSKYINRRNVPLCRAYFPAMEALVPV</sequence>
<dbReference type="EC" id="3.1.26.3" evidence="6"/>
<name>A0AAF0J389_9BASI</name>
<dbReference type="PANTHER" id="PTHR46118:SF4">
    <property type="entry name" value="PROTEIN ABHD11"/>
    <property type="match status" value="1"/>
</dbReference>
<evidence type="ECO:0000256" key="2">
    <source>
        <dbReference type="ARBA" id="ARBA00022801"/>
    </source>
</evidence>
<dbReference type="GO" id="GO:0005739">
    <property type="term" value="C:mitochondrion"/>
    <property type="evidence" value="ECO:0007669"/>
    <property type="project" value="TreeGrafter"/>
</dbReference>
<dbReference type="EMBL" id="CP119896">
    <property type="protein sequence ID" value="WFD27787.1"/>
    <property type="molecule type" value="Genomic_DNA"/>
</dbReference>
<dbReference type="Gene3D" id="3.40.50.1820">
    <property type="entry name" value="alpha/beta hydrolase"/>
    <property type="match status" value="1"/>
</dbReference>
<gene>
    <name evidence="6" type="ORF">MNAN1_002792</name>
</gene>
<evidence type="ECO:0000256" key="1">
    <source>
        <dbReference type="ARBA" id="ARBA00008645"/>
    </source>
</evidence>
<keyword evidence="7" id="KW-1185">Reference proteome</keyword>
<evidence type="ECO:0000313" key="6">
    <source>
        <dbReference type="EMBL" id="WFD27787.1"/>
    </source>
</evidence>
<evidence type="ECO:0000256" key="4">
    <source>
        <dbReference type="ARBA" id="ARBA00048461"/>
    </source>
</evidence>
<comment type="catalytic activity">
    <reaction evidence="3">
        <text>a diacylglycerol + H2O = a monoacylglycerol + a fatty acid + H(+)</text>
        <dbReference type="Rhea" id="RHEA:32731"/>
        <dbReference type="ChEBI" id="CHEBI:15377"/>
        <dbReference type="ChEBI" id="CHEBI:15378"/>
        <dbReference type="ChEBI" id="CHEBI:17408"/>
        <dbReference type="ChEBI" id="CHEBI:18035"/>
        <dbReference type="ChEBI" id="CHEBI:28868"/>
    </reaction>
</comment>
<proteinExistence type="inferred from homology"/>
<dbReference type="GO" id="GO:0004525">
    <property type="term" value="F:ribonuclease III activity"/>
    <property type="evidence" value="ECO:0007669"/>
    <property type="project" value="UniProtKB-EC"/>
</dbReference>
<evidence type="ECO:0000256" key="3">
    <source>
        <dbReference type="ARBA" id="ARBA00047591"/>
    </source>
</evidence>
<dbReference type="GO" id="GO:0052689">
    <property type="term" value="F:carboxylic ester hydrolase activity"/>
    <property type="evidence" value="ECO:0007669"/>
    <property type="project" value="TreeGrafter"/>
</dbReference>
<evidence type="ECO:0000313" key="7">
    <source>
        <dbReference type="Proteomes" id="UP001213623"/>
    </source>
</evidence>
<dbReference type="Proteomes" id="UP001213623">
    <property type="component" value="Chromosome 5"/>
</dbReference>
<comment type="catalytic activity">
    <reaction evidence="4">
        <text>a monoacylglycerol + H2O = glycerol + a fatty acid + H(+)</text>
        <dbReference type="Rhea" id="RHEA:15245"/>
        <dbReference type="ChEBI" id="CHEBI:15377"/>
        <dbReference type="ChEBI" id="CHEBI:15378"/>
        <dbReference type="ChEBI" id="CHEBI:17408"/>
        <dbReference type="ChEBI" id="CHEBI:17754"/>
        <dbReference type="ChEBI" id="CHEBI:28868"/>
    </reaction>
</comment>
<evidence type="ECO:0000259" key="5">
    <source>
        <dbReference type="Pfam" id="PF00561"/>
    </source>
</evidence>
<comment type="similarity">
    <text evidence="1">Belongs to the AB hydrolase superfamily.</text>
</comment>